<keyword evidence="2" id="KW-0349">Heme</keyword>
<dbReference type="PANTHER" id="PTHR24305">
    <property type="entry name" value="CYTOCHROME P450"/>
    <property type="match status" value="1"/>
</dbReference>
<keyword evidence="4" id="KW-1185">Reference proteome</keyword>
<dbReference type="SUPFAM" id="SSF48264">
    <property type="entry name" value="Cytochrome P450"/>
    <property type="match status" value="1"/>
</dbReference>
<dbReference type="Pfam" id="PF00067">
    <property type="entry name" value="p450"/>
    <property type="match status" value="1"/>
</dbReference>
<evidence type="ECO:0000313" key="3">
    <source>
        <dbReference type="EMBL" id="KAF2750887.1"/>
    </source>
</evidence>
<dbReference type="Gene3D" id="1.10.630.10">
    <property type="entry name" value="Cytochrome P450"/>
    <property type="match status" value="1"/>
</dbReference>
<dbReference type="GO" id="GO:0004497">
    <property type="term" value="F:monooxygenase activity"/>
    <property type="evidence" value="ECO:0007669"/>
    <property type="project" value="UniProtKB-KW"/>
</dbReference>
<dbReference type="PANTHER" id="PTHR24305:SF166">
    <property type="entry name" value="CYTOCHROME P450 12A4, MITOCHONDRIAL-RELATED"/>
    <property type="match status" value="1"/>
</dbReference>
<protein>
    <submittedName>
        <fullName evidence="3">Cytochrome P450 monooxygenase-like protein</fullName>
    </submittedName>
</protein>
<organism evidence="3 4">
    <name type="scientific">Sporormia fimetaria CBS 119925</name>
    <dbReference type="NCBI Taxonomy" id="1340428"/>
    <lineage>
        <taxon>Eukaryota</taxon>
        <taxon>Fungi</taxon>
        <taxon>Dikarya</taxon>
        <taxon>Ascomycota</taxon>
        <taxon>Pezizomycotina</taxon>
        <taxon>Dothideomycetes</taxon>
        <taxon>Pleosporomycetidae</taxon>
        <taxon>Pleosporales</taxon>
        <taxon>Sporormiaceae</taxon>
        <taxon>Sporormia</taxon>
    </lineage>
</organism>
<evidence type="ECO:0000256" key="1">
    <source>
        <dbReference type="ARBA" id="ARBA00010617"/>
    </source>
</evidence>
<proteinExistence type="inferred from homology"/>
<reference evidence="3" key="1">
    <citation type="journal article" date="2020" name="Stud. Mycol.">
        <title>101 Dothideomycetes genomes: a test case for predicting lifestyles and emergence of pathogens.</title>
        <authorList>
            <person name="Haridas S."/>
            <person name="Albert R."/>
            <person name="Binder M."/>
            <person name="Bloem J."/>
            <person name="Labutti K."/>
            <person name="Salamov A."/>
            <person name="Andreopoulos B."/>
            <person name="Baker S."/>
            <person name="Barry K."/>
            <person name="Bills G."/>
            <person name="Bluhm B."/>
            <person name="Cannon C."/>
            <person name="Castanera R."/>
            <person name="Culley D."/>
            <person name="Daum C."/>
            <person name="Ezra D."/>
            <person name="Gonzalez J."/>
            <person name="Henrissat B."/>
            <person name="Kuo A."/>
            <person name="Liang C."/>
            <person name="Lipzen A."/>
            <person name="Lutzoni F."/>
            <person name="Magnuson J."/>
            <person name="Mondo S."/>
            <person name="Nolan M."/>
            <person name="Ohm R."/>
            <person name="Pangilinan J."/>
            <person name="Park H.-J."/>
            <person name="Ramirez L."/>
            <person name="Alfaro M."/>
            <person name="Sun H."/>
            <person name="Tritt A."/>
            <person name="Yoshinaga Y."/>
            <person name="Zwiers L.-H."/>
            <person name="Turgeon B."/>
            <person name="Goodwin S."/>
            <person name="Spatafora J."/>
            <person name="Crous P."/>
            <person name="Grigoriev I."/>
        </authorList>
    </citation>
    <scope>NUCLEOTIDE SEQUENCE</scope>
    <source>
        <strain evidence="3">CBS 119925</strain>
    </source>
</reference>
<dbReference type="PRINTS" id="PR00463">
    <property type="entry name" value="EP450I"/>
</dbReference>
<dbReference type="EMBL" id="MU006563">
    <property type="protein sequence ID" value="KAF2750887.1"/>
    <property type="molecule type" value="Genomic_DNA"/>
</dbReference>
<dbReference type="CDD" id="cd11070">
    <property type="entry name" value="CYP56-like"/>
    <property type="match status" value="1"/>
</dbReference>
<accession>A0A6A6VNZ4</accession>
<evidence type="ECO:0000313" key="4">
    <source>
        <dbReference type="Proteomes" id="UP000799440"/>
    </source>
</evidence>
<dbReference type="InterPro" id="IPR036396">
    <property type="entry name" value="Cyt_P450_sf"/>
</dbReference>
<keyword evidence="3" id="KW-0503">Monooxygenase</keyword>
<comment type="similarity">
    <text evidence="1">Belongs to the cytochrome P450 family.</text>
</comment>
<dbReference type="PRINTS" id="PR00385">
    <property type="entry name" value="P450"/>
</dbReference>
<comment type="cofactor">
    <cofactor evidence="2">
        <name>heme</name>
        <dbReference type="ChEBI" id="CHEBI:30413"/>
    </cofactor>
</comment>
<keyword evidence="2" id="KW-0408">Iron</keyword>
<keyword evidence="2" id="KW-0479">Metal-binding</keyword>
<dbReference type="AlphaFoldDB" id="A0A6A6VNZ4"/>
<dbReference type="GO" id="GO:0016705">
    <property type="term" value="F:oxidoreductase activity, acting on paired donors, with incorporation or reduction of molecular oxygen"/>
    <property type="evidence" value="ECO:0007669"/>
    <property type="project" value="InterPro"/>
</dbReference>
<dbReference type="Proteomes" id="UP000799440">
    <property type="component" value="Unassembled WGS sequence"/>
</dbReference>
<dbReference type="GO" id="GO:0020037">
    <property type="term" value="F:heme binding"/>
    <property type="evidence" value="ECO:0007669"/>
    <property type="project" value="InterPro"/>
</dbReference>
<gene>
    <name evidence="3" type="ORF">M011DRAFT_437500</name>
</gene>
<dbReference type="InterPro" id="IPR050121">
    <property type="entry name" value="Cytochrome_P450_monoxygenase"/>
</dbReference>
<dbReference type="InterPro" id="IPR002401">
    <property type="entry name" value="Cyt_P450_E_grp-I"/>
</dbReference>
<sequence>MFTTVVLGLITPIILYSLSSLWCLLHNYLIAKNIGLHIILIPVRPDNPLWILLSPYIIPLFRKIPFGNGTFTRFCRTDWYFSEGYEAHRQFGDAIILCSPGANWLYLCDPKTARDILRRERAGEFGRDYSSVAMLDVFGPNISTAEGQDWQRQRKCTAVSFNEHSNALVFQQALRQGKQAVEYWASFGDQGMRSTAQDVKTVALNVLSYAGFGKEGDFKKSTDAMHSEGPLSFQEALSAILGNAILVFALGPSGLKSLSFIHRCKRLGEAISSLQKYMTDMIEQTARTDRKRGLHRNLLQNLAEASADGLLSKEEVIGNMFVYNFAGHDTTSHALATTLHLLAAYPEVQEWMAEEIDHVVTKYPNGELPYEALQLFPRTLSVLYETLRLYDPVPGVVKRINNTNASQLTISDKTYLIPKGTMLDFNYTALHMHPNYWGDDAAEWKPSRWIRTEPGRAPVHEREAMRIPDDGSFLAWSDELRGCPGKKFAQVEHVGVMVSMFRQHRVEPVREEGENQEDARRRVKEAVADTGMRLLLQMLHPEKVALRWKQI</sequence>
<evidence type="ECO:0000256" key="2">
    <source>
        <dbReference type="PIRSR" id="PIRSR602401-1"/>
    </source>
</evidence>
<feature type="binding site" description="axial binding residue" evidence="2">
    <location>
        <position position="483"/>
    </location>
    <ligand>
        <name>heme</name>
        <dbReference type="ChEBI" id="CHEBI:30413"/>
    </ligand>
    <ligandPart>
        <name>Fe</name>
        <dbReference type="ChEBI" id="CHEBI:18248"/>
    </ligandPart>
</feature>
<keyword evidence="3" id="KW-0560">Oxidoreductase</keyword>
<dbReference type="OrthoDB" id="1470350at2759"/>
<dbReference type="InterPro" id="IPR001128">
    <property type="entry name" value="Cyt_P450"/>
</dbReference>
<name>A0A6A6VNZ4_9PLEO</name>
<dbReference type="GO" id="GO:0005506">
    <property type="term" value="F:iron ion binding"/>
    <property type="evidence" value="ECO:0007669"/>
    <property type="project" value="InterPro"/>
</dbReference>